<organism evidence="1 2">
    <name type="scientific">Aspergillus lucknowensis</name>
    <dbReference type="NCBI Taxonomy" id="176173"/>
    <lineage>
        <taxon>Eukaryota</taxon>
        <taxon>Fungi</taxon>
        <taxon>Dikarya</taxon>
        <taxon>Ascomycota</taxon>
        <taxon>Pezizomycotina</taxon>
        <taxon>Eurotiomycetes</taxon>
        <taxon>Eurotiomycetidae</taxon>
        <taxon>Eurotiales</taxon>
        <taxon>Aspergillaceae</taxon>
        <taxon>Aspergillus</taxon>
        <taxon>Aspergillus subgen. Nidulantes</taxon>
    </lineage>
</organism>
<name>A0ABR4LZH9_9EURO</name>
<accession>A0ABR4LZH9</accession>
<dbReference type="EMBL" id="JBFXLQ010000007">
    <property type="protein sequence ID" value="KAL2869935.1"/>
    <property type="molecule type" value="Genomic_DNA"/>
</dbReference>
<evidence type="ECO:0000313" key="1">
    <source>
        <dbReference type="EMBL" id="KAL2869935.1"/>
    </source>
</evidence>
<reference evidence="1 2" key="1">
    <citation type="submission" date="2024-07" db="EMBL/GenBank/DDBJ databases">
        <title>Section-level genome sequencing and comparative genomics of Aspergillus sections Usti and Cavernicolus.</title>
        <authorList>
            <consortium name="Lawrence Berkeley National Laboratory"/>
            <person name="Nybo J.L."/>
            <person name="Vesth T.C."/>
            <person name="Theobald S."/>
            <person name="Frisvad J.C."/>
            <person name="Larsen T.O."/>
            <person name="Kjaerboelling I."/>
            <person name="Rothschild-Mancinelli K."/>
            <person name="Lyhne E.K."/>
            <person name="Kogle M.E."/>
            <person name="Barry K."/>
            <person name="Clum A."/>
            <person name="Na H."/>
            <person name="Ledsgaard L."/>
            <person name="Lin J."/>
            <person name="Lipzen A."/>
            <person name="Kuo A."/>
            <person name="Riley R."/>
            <person name="Mondo S."/>
            <person name="Labutti K."/>
            <person name="Haridas S."/>
            <person name="Pangalinan J."/>
            <person name="Salamov A.A."/>
            <person name="Simmons B.A."/>
            <person name="Magnuson J.K."/>
            <person name="Chen J."/>
            <person name="Drula E."/>
            <person name="Henrissat B."/>
            <person name="Wiebenga A."/>
            <person name="Lubbers R.J."/>
            <person name="Gomes A.C."/>
            <person name="Macurrencykelacurrency M.R."/>
            <person name="Stajich J."/>
            <person name="Grigoriev I.V."/>
            <person name="Mortensen U.H."/>
            <person name="De Vries R.P."/>
            <person name="Baker S.E."/>
            <person name="Andersen M.R."/>
        </authorList>
    </citation>
    <scope>NUCLEOTIDE SEQUENCE [LARGE SCALE GENOMIC DNA]</scope>
    <source>
        <strain evidence="1 2">CBS 449.75</strain>
    </source>
</reference>
<dbReference type="Proteomes" id="UP001610432">
    <property type="component" value="Unassembled WGS sequence"/>
</dbReference>
<gene>
    <name evidence="1" type="ORF">BJX67DRAFT_346060</name>
</gene>
<dbReference type="GeneID" id="98143470"/>
<protein>
    <submittedName>
        <fullName evidence="1">Uncharacterized protein</fullName>
    </submittedName>
</protein>
<keyword evidence="2" id="KW-1185">Reference proteome</keyword>
<proteinExistence type="predicted"/>
<evidence type="ECO:0000313" key="2">
    <source>
        <dbReference type="Proteomes" id="UP001610432"/>
    </source>
</evidence>
<sequence length="114" mass="12994">MRDDEEICTDDPAEVYEGKVYRRARGCKRMNKRLDNGVANGPCHPWLRYNPRSGSALPVGFDTTWNCYWSQCSVFTCVAGKAIGRMMTRSVVFELSLNDLVPTKGYDHPQDKLE</sequence>
<dbReference type="RefSeq" id="XP_070888914.1">
    <property type="nucleotide sequence ID" value="XM_071028398.1"/>
</dbReference>
<comment type="caution">
    <text evidence="1">The sequence shown here is derived from an EMBL/GenBank/DDBJ whole genome shotgun (WGS) entry which is preliminary data.</text>
</comment>